<keyword evidence="2" id="KW-0732">Signal</keyword>
<dbReference type="OrthoDB" id="6053567at2"/>
<feature type="region of interest" description="Disordered" evidence="1">
    <location>
        <begin position="499"/>
        <end position="615"/>
    </location>
</feature>
<gene>
    <name evidence="4" type="ORF">CDQ91_13550</name>
</gene>
<dbReference type="GO" id="GO:0019867">
    <property type="term" value="C:outer membrane"/>
    <property type="evidence" value="ECO:0007669"/>
    <property type="project" value="InterPro"/>
</dbReference>
<feature type="chain" id="PRO_5013326648" evidence="2">
    <location>
        <begin position="36"/>
        <end position="936"/>
    </location>
</feature>
<feature type="signal peptide" evidence="2">
    <location>
        <begin position="1"/>
        <end position="35"/>
    </location>
</feature>
<dbReference type="EMBL" id="NISJ01000007">
    <property type="protein sequence ID" value="OWQ95309.1"/>
    <property type="molecule type" value="Genomic_DNA"/>
</dbReference>
<dbReference type="SMART" id="SM00869">
    <property type="entry name" value="Autotransporter"/>
    <property type="match status" value="1"/>
</dbReference>
<dbReference type="PROSITE" id="PS51208">
    <property type="entry name" value="AUTOTRANSPORTER"/>
    <property type="match status" value="1"/>
</dbReference>
<dbReference type="Proteomes" id="UP000197097">
    <property type="component" value="Unassembled WGS sequence"/>
</dbReference>
<evidence type="ECO:0000313" key="5">
    <source>
        <dbReference type="Proteomes" id="UP000197097"/>
    </source>
</evidence>
<dbReference type="InterPro" id="IPR011050">
    <property type="entry name" value="Pectin_lyase_fold/virulence"/>
</dbReference>
<dbReference type="InterPro" id="IPR036709">
    <property type="entry name" value="Autotransporte_beta_dom_sf"/>
</dbReference>
<dbReference type="PRINTS" id="PR01217">
    <property type="entry name" value="PRICHEXTENSN"/>
</dbReference>
<proteinExistence type="predicted"/>
<dbReference type="Pfam" id="PF18883">
    <property type="entry name" value="AC_1"/>
    <property type="match status" value="1"/>
</dbReference>
<evidence type="ECO:0000259" key="3">
    <source>
        <dbReference type="PROSITE" id="PS51208"/>
    </source>
</evidence>
<dbReference type="NCBIfam" id="TIGR01414">
    <property type="entry name" value="autotrans_barl"/>
    <property type="match status" value="1"/>
</dbReference>
<feature type="compositionally biased region" description="Pro residues" evidence="1">
    <location>
        <begin position="499"/>
        <end position="595"/>
    </location>
</feature>
<evidence type="ECO:0000313" key="4">
    <source>
        <dbReference type="EMBL" id="OWQ95309.1"/>
    </source>
</evidence>
<keyword evidence="5" id="KW-1185">Reference proteome</keyword>
<dbReference type="SUPFAM" id="SSF103515">
    <property type="entry name" value="Autotransporter"/>
    <property type="match status" value="1"/>
</dbReference>
<dbReference type="InterPro" id="IPR012332">
    <property type="entry name" value="Autotransporter_pectin_lyase_C"/>
</dbReference>
<name>A0A246JQQ9_9SPHN</name>
<protein>
    <submittedName>
        <fullName evidence="4">Autotransporter outer membrane beta-barrel domain-containing protein</fullName>
    </submittedName>
</protein>
<dbReference type="Pfam" id="PF03797">
    <property type="entry name" value="Autotransporter"/>
    <property type="match status" value="1"/>
</dbReference>
<sequence length="936" mass="95949">MSVMIGTRLPRPASGRPLITAVILLAFGYATPALADCNLVPTAGDDNHLCDSGTAPAGLNDPGGNNRLTLPTGGTGTITGNVTFGAGVDRISIGSGQITGAVDQGNGDDVFDISAGKVTGTVQQGLGLDDFNMTGGEIGALNQGGDLDTFFMSGGRIVDAFDDGDIARMTGGRIGRVNMKLADNLFDMSGGTIDRNLVTGFGNDMIIISGGTIGGNISVSGGTDSVTITGGSVGGEVRMSAGTDSFVWDRGGVVHGIIDMGDDNDTARLAGLTNAHLGATPQVSGGSGTDALVFDNVSTGNVARFDGWERIDATDDTELLFDTMLVLGDGGTGTGTFALDASSTIFGGGAQSGIAGFTAGQRATLINAGRIDLTNGGNTTGDRFTVRGNYVGNGGLLLLDTVLGDDSSASDRLVIDGGAASGTTGVTILNAGGTGAASLQNGIMVVETLNGATTASGAFAPNHRVAVGAFEYYLFKGGVTAGTGDNWYLRSTIVTPPPAVTPPEVAPAPAPLTPAPPPPEPEAPEPAPPPPPPVPPPAQLPPEPTPGNPDPVDPAPPVEVIDPAPPTPPAPPPALEPDPPAPTPEPPTEPAPIPTGPSAIEPPTEGATPQIGEVGEPIPLYRPEVPAYVVAVPVAHHLAAATLSTFHARRGDQSLLRRDGDILPASWGRVLGEDAEIKWDGDVAPSFDGDLQGFQIGQDLIGMGDEDGTRIRAGIFIGRAEMNGTTRGRSLGWNDLTVGRIDTKSTNLAGYATLVGANGWYVDTVVQYSWFDGETVADSGLAIDIDGKGIAASLEAGYPIALSGRWTLEPQAQIVWQRVSLDNQADIFSTISFASGDAFTGRFGFRLHGDYPGESSRFQPYVHASLRHGFSGTQTTRFGDNPIRTDLGRTEFEAGAGLVAWLGKNIGLHVKGDYGMNADGPRSRRLAGTAGITINW</sequence>
<reference evidence="4 5" key="1">
    <citation type="journal article" date="2002" name="Int. J. Syst. Evol. Microbiol.">
        <title>Sphingopyxis witflariensis sp. nov., isolated from activated sludge.</title>
        <authorList>
            <person name="Kampfer P."/>
            <person name="Witzenberger R."/>
            <person name="Denner E.B."/>
            <person name="Busse H.J."/>
            <person name="Neef A."/>
        </authorList>
    </citation>
    <scope>NUCLEOTIDE SEQUENCE [LARGE SCALE GENOMIC DNA]</scope>
    <source>
        <strain evidence="4 5">DSM 14551</strain>
    </source>
</reference>
<dbReference type="Gene3D" id="2.160.20.20">
    <property type="match status" value="1"/>
</dbReference>
<dbReference type="CDD" id="cd01344">
    <property type="entry name" value="PL2_Passenger_AT"/>
    <property type="match status" value="1"/>
</dbReference>
<dbReference type="AlphaFoldDB" id="A0A246JQQ9"/>
<organism evidence="4 5">
    <name type="scientific">Sphingopyxis witflariensis</name>
    <dbReference type="NCBI Taxonomy" id="173675"/>
    <lineage>
        <taxon>Bacteria</taxon>
        <taxon>Pseudomonadati</taxon>
        <taxon>Pseudomonadota</taxon>
        <taxon>Alphaproteobacteria</taxon>
        <taxon>Sphingomonadales</taxon>
        <taxon>Sphingomonadaceae</taxon>
        <taxon>Sphingopyxis</taxon>
    </lineage>
</organism>
<evidence type="ECO:0000256" key="1">
    <source>
        <dbReference type="SAM" id="MobiDB-lite"/>
    </source>
</evidence>
<dbReference type="PANTHER" id="PTHR35037:SF3">
    <property type="entry name" value="C-TERMINAL REGION OF AIDA-LIKE PROTEIN"/>
    <property type="match status" value="1"/>
</dbReference>
<feature type="domain" description="Autotransporter" evidence="3">
    <location>
        <begin position="659"/>
        <end position="936"/>
    </location>
</feature>
<dbReference type="PANTHER" id="PTHR35037">
    <property type="entry name" value="C-TERMINAL REGION OF AIDA-LIKE PROTEIN"/>
    <property type="match status" value="1"/>
</dbReference>
<dbReference type="SUPFAM" id="SSF51126">
    <property type="entry name" value="Pectin lyase-like"/>
    <property type="match status" value="1"/>
</dbReference>
<evidence type="ECO:0000256" key="2">
    <source>
        <dbReference type="SAM" id="SignalP"/>
    </source>
</evidence>
<dbReference type="RefSeq" id="WP_088473269.1">
    <property type="nucleotide sequence ID" value="NZ_NISJ01000007.1"/>
</dbReference>
<accession>A0A246JQQ9</accession>
<dbReference type="InterPro" id="IPR006315">
    <property type="entry name" value="OM_autotransptr_brl_dom"/>
</dbReference>
<dbReference type="InterPro" id="IPR051551">
    <property type="entry name" value="Autotransporter_adhesion"/>
</dbReference>
<comment type="caution">
    <text evidence="4">The sequence shown here is derived from an EMBL/GenBank/DDBJ whole genome shotgun (WGS) entry which is preliminary data.</text>
</comment>
<dbReference type="InterPro" id="IPR043990">
    <property type="entry name" value="AC_1"/>
</dbReference>
<dbReference type="InterPro" id="IPR005546">
    <property type="entry name" value="Autotransporte_beta"/>
</dbReference>
<dbReference type="Gene3D" id="2.40.128.130">
    <property type="entry name" value="Autotransporter beta-domain"/>
    <property type="match status" value="1"/>
</dbReference>